<dbReference type="Proteomes" id="UP000245942">
    <property type="component" value="Unassembled WGS sequence"/>
</dbReference>
<evidence type="ECO:0000256" key="2">
    <source>
        <dbReference type="ARBA" id="ARBA00022833"/>
    </source>
</evidence>
<dbReference type="PANTHER" id="PTHR10122">
    <property type="entry name" value="CYTOCHROME C OXIDASE SUBUNIT 5B, MITOCHONDRIAL"/>
    <property type="match status" value="1"/>
</dbReference>
<feature type="non-terminal residue" evidence="5">
    <location>
        <position position="1"/>
    </location>
</feature>
<keyword evidence="1 3" id="KW-0479">Metal-binding</keyword>
<dbReference type="Gene3D" id="2.60.11.10">
    <property type="entry name" value="Cytochrome c oxidase, subunit Vb"/>
    <property type="match status" value="1"/>
</dbReference>
<evidence type="ECO:0000256" key="1">
    <source>
        <dbReference type="ARBA" id="ARBA00022723"/>
    </source>
</evidence>
<evidence type="ECO:0000313" key="6">
    <source>
        <dbReference type="Proteomes" id="UP000245942"/>
    </source>
</evidence>
<dbReference type="EMBL" id="KZ819322">
    <property type="protein sequence ID" value="PWN22759.1"/>
    <property type="molecule type" value="Genomic_DNA"/>
</dbReference>
<feature type="compositionally biased region" description="Basic and acidic residues" evidence="4">
    <location>
        <begin position="1"/>
        <end position="11"/>
    </location>
</feature>
<sequence>SAIRRADDHGHPPIIQGEGGKAGETPTDLQQATGIERLELLGRLEGIEIFDMKPLDASRIGTMKEPIVVKSLHPERIVGCSGSPAGSHDTIYLSLNLTLERHRCPECG</sequence>
<accession>A0A316UC59</accession>
<dbReference type="RefSeq" id="XP_025349919.1">
    <property type="nucleotide sequence ID" value="XM_025490016.1"/>
</dbReference>
<proteinExistence type="predicted"/>
<dbReference type="InterPro" id="IPR002124">
    <property type="entry name" value="Cyt_c_oxidase_su5b"/>
</dbReference>
<dbReference type="GO" id="GO:0006123">
    <property type="term" value="P:mitochondrial electron transport, cytochrome c to oxygen"/>
    <property type="evidence" value="ECO:0007669"/>
    <property type="project" value="InterPro"/>
</dbReference>
<name>A0A316UC59_9BASI</name>
<dbReference type="Pfam" id="PF01215">
    <property type="entry name" value="COX5B"/>
    <property type="match status" value="1"/>
</dbReference>
<evidence type="ECO:0000256" key="4">
    <source>
        <dbReference type="SAM" id="MobiDB-lite"/>
    </source>
</evidence>
<feature type="binding site" evidence="3">
    <location>
        <position position="104"/>
    </location>
    <ligand>
        <name>Zn(2+)</name>
        <dbReference type="ChEBI" id="CHEBI:29105"/>
    </ligand>
</feature>
<dbReference type="InterPro" id="IPR036972">
    <property type="entry name" value="Cyt_c_oxidase_su5b_sf"/>
</dbReference>
<evidence type="ECO:0000313" key="5">
    <source>
        <dbReference type="EMBL" id="PWN22759.1"/>
    </source>
</evidence>
<evidence type="ECO:0000256" key="3">
    <source>
        <dbReference type="PIRSR" id="PIRSR602124-2"/>
    </source>
</evidence>
<dbReference type="GO" id="GO:0005740">
    <property type="term" value="C:mitochondrial envelope"/>
    <property type="evidence" value="ECO:0007669"/>
    <property type="project" value="InterPro"/>
</dbReference>
<feature type="non-terminal residue" evidence="5">
    <location>
        <position position="108"/>
    </location>
</feature>
<dbReference type="STRING" id="1684307.A0A316UC59"/>
<organism evidence="5 6">
    <name type="scientific">Pseudomicrostroma glucosiphilum</name>
    <dbReference type="NCBI Taxonomy" id="1684307"/>
    <lineage>
        <taxon>Eukaryota</taxon>
        <taxon>Fungi</taxon>
        <taxon>Dikarya</taxon>
        <taxon>Basidiomycota</taxon>
        <taxon>Ustilaginomycotina</taxon>
        <taxon>Exobasidiomycetes</taxon>
        <taxon>Microstromatales</taxon>
        <taxon>Microstromatales incertae sedis</taxon>
        <taxon>Pseudomicrostroma</taxon>
    </lineage>
</organism>
<dbReference type="GeneID" id="37011750"/>
<feature type="region of interest" description="Disordered" evidence="4">
    <location>
        <begin position="1"/>
        <end position="27"/>
    </location>
</feature>
<dbReference type="GO" id="GO:0046872">
    <property type="term" value="F:metal ion binding"/>
    <property type="evidence" value="ECO:0007669"/>
    <property type="project" value="UniProtKB-KW"/>
</dbReference>
<dbReference type="PROSITE" id="PS51359">
    <property type="entry name" value="COX5B_2"/>
    <property type="match status" value="1"/>
</dbReference>
<feature type="binding site" evidence="3">
    <location>
        <position position="88"/>
    </location>
    <ligand>
        <name>Zn(2+)</name>
        <dbReference type="ChEBI" id="CHEBI:29105"/>
    </ligand>
</feature>
<feature type="binding site" evidence="3">
    <location>
        <position position="107"/>
    </location>
    <ligand>
        <name>Zn(2+)</name>
        <dbReference type="ChEBI" id="CHEBI:29105"/>
    </ligand>
</feature>
<dbReference type="PANTHER" id="PTHR10122:SF0">
    <property type="entry name" value="CYTOCHROME C OXIDASE SUBUNIT 5B, ISOFORM A-RELATED"/>
    <property type="match status" value="1"/>
</dbReference>
<reference evidence="5 6" key="1">
    <citation type="journal article" date="2018" name="Mol. Biol. Evol.">
        <title>Broad Genomic Sampling Reveals a Smut Pathogenic Ancestry of the Fungal Clade Ustilaginomycotina.</title>
        <authorList>
            <person name="Kijpornyongpan T."/>
            <person name="Mondo S.J."/>
            <person name="Barry K."/>
            <person name="Sandor L."/>
            <person name="Lee J."/>
            <person name="Lipzen A."/>
            <person name="Pangilinan J."/>
            <person name="LaButti K."/>
            <person name="Hainaut M."/>
            <person name="Henrissat B."/>
            <person name="Grigoriev I.V."/>
            <person name="Spatafora J.W."/>
            <person name="Aime M.C."/>
        </authorList>
    </citation>
    <scope>NUCLEOTIDE SEQUENCE [LARGE SCALE GENOMIC DNA]</scope>
    <source>
        <strain evidence="5 6">MCA 4718</strain>
    </source>
</reference>
<dbReference type="GO" id="GO:0045277">
    <property type="term" value="C:respiratory chain complex IV"/>
    <property type="evidence" value="ECO:0007669"/>
    <property type="project" value="InterPro"/>
</dbReference>
<dbReference type="SUPFAM" id="SSF57802">
    <property type="entry name" value="Rubredoxin-like"/>
    <property type="match status" value="1"/>
</dbReference>
<keyword evidence="2 3" id="KW-0862">Zinc</keyword>
<dbReference type="OrthoDB" id="10249250at2759"/>
<feature type="binding site" evidence="3">
    <location>
        <position position="80"/>
    </location>
    <ligand>
        <name>Zn(2+)</name>
        <dbReference type="ChEBI" id="CHEBI:29105"/>
    </ligand>
</feature>
<dbReference type="AlphaFoldDB" id="A0A316UC59"/>
<protein>
    <submittedName>
        <fullName evidence="5">Cytochrome c oxidase</fullName>
    </submittedName>
</protein>
<gene>
    <name evidence="5" type="ORF">BCV69DRAFT_241497</name>
</gene>
<keyword evidence="6" id="KW-1185">Reference proteome</keyword>
<dbReference type="CDD" id="cd00924">
    <property type="entry name" value="Cyt_c_Oxidase_Vb"/>
    <property type="match status" value="1"/>
</dbReference>